<evidence type="ECO:0000256" key="8">
    <source>
        <dbReference type="ARBA" id="ARBA00050412"/>
    </source>
</evidence>
<comment type="subunit">
    <text evidence="1 9">Homotetramer.</text>
</comment>
<dbReference type="Gene3D" id="1.20.58.480">
    <property type="match status" value="1"/>
</dbReference>
<evidence type="ECO:0000313" key="11">
    <source>
        <dbReference type="Proteomes" id="UP000248806"/>
    </source>
</evidence>
<sequence>MKTIDSQQTTHGTEEQSSQALTYVSYLRLEDLLRLQVPKSPGPEHDELLFIVIHQVYELWFKVLLHEFDYLKTHFQNKDNPHIEHTANRILKILKTVVAQIDVLETMTPLEFNAFRGLLGSSSGFQSIQFREIEFLLGHKRSAILRHYPADFPGRDRLEQRFYAPGLWDAFLHYLHQNGYPVPESLLNRDVTQPLEPSEELQRILIDVYRQNPSVQNVCELLLDIDEGLQEWRYRHVKMVERTIGSKPGTGGSTGARYLATTLKPVFPDLWAIRSSL</sequence>
<dbReference type="GO" id="GO:0020037">
    <property type="term" value="F:heme binding"/>
    <property type="evidence" value="ECO:0007669"/>
    <property type="project" value="UniProtKB-UniRule"/>
</dbReference>
<dbReference type="EC" id="1.13.11.11" evidence="9"/>
<dbReference type="HAMAP" id="MF_01972">
    <property type="entry name" value="T23O"/>
    <property type="match status" value="1"/>
</dbReference>
<keyword evidence="5 9" id="KW-0560">Oxidoreductase</keyword>
<dbReference type="PANTHER" id="PTHR10138:SF0">
    <property type="entry name" value="TRYPTOPHAN 2,3-DIOXYGENASE"/>
    <property type="match status" value="1"/>
</dbReference>
<feature type="binding site" evidence="9">
    <location>
        <position position="116"/>
    </location>
    <ligand>
        <name>substrate</name>
    </ligand>
</feature>
<evidence type="ECO:0000256" key="9">
    <source>
        <dbReference type="HAMAP-Rule" id="MF_01972"/>
    </source>
</evidence>
<evidence type="ECO:0000256" key="4">
    <source>
        <dbReference type="ARBA" id="ARBA00022964"/>
    </source>
</evidence>
<dbReference type="FunFam" id="1.20.58.480:FF:000001">
    <property type="entry name" value="Tryptophan 2,3-dioxygenase"/>
    <property type="match status" value="1"/>
</dbReference>
<keyword evidence="6 9" id="KW-0408">Iron</keyword>
<feature type="binding site" description="axial binding residue" evidence="9">
    <location>
        <position position="236"/>
    </location>
    <ligand>
        <name>heme</name>
        <dbReference type="ChEBI" id="CHEBI:30413"/>
    </ligand>
    <ligandPart>
        <name>Fe</name>
        <dbReference type="ChEBI" id="CHEBI:18248"/>
    </ligandPart>
</feature>
<reference evidence="10 11" key="1">
    <citation type="submission" date="2018-06" db="EMBL/GenBank/DDBJ databases">
        <title>Genomic Encyclopedia of Archaeal and Bacterial Type Strains, Phase II (KMG-II): from individual species to whole genera.</title>
        <authorList>
            <person name="Goeker M."/>
        </authorList>
    </citation>
    <scope>NUCLEOTIDE SEQUENCE [LARGE SCALE GENOMIC DNA]</scope>
    <source>
        <strain evidence="10 11">ATCC BAA-1881</strain>
    </source>
</reference>
<gene>
    <name evidence="9" type="primary">kynA</name>
    <name evidence="10" type="ORF">EI42_02940</name>
</gene>
<dbReference type="GO" id="GO:0004833">
    <property type="term" value="F:L-tryptophan 2,3-dioxygenase activity"/>
    <property type="evidence" value="ECO:0007669"/>
    <property type="project" value="UniProtKB-UniRule"/>
</dbReference>
<dbReference type="GO" id="GO:0019442">
    <property type="term" value="P:L-tryptophan catabolic process to acetyl-CoA"/>
    <property type="evidence" value="ECO:0007669"/>
    <property type="project" value="TreeGrafter"/>
</dbReference>
<protein>
    <recommendedName>
        <fullName evidence="9">Tryptophan 2,3-dioxygenase</fullName>
        <shortName evidence="9">TDO</shortName>
        <ecNumber evidence="9">1.13.11.11</ecNumber>
    </recommendedName>
    <alternativeName>
        <fullName evidence="9">Tryptamin 2,3-dioxygenase</fullName>
    </alternativeName>
    <alternativeName>
        <fullName evidence="9">Tryptophan oxygenase</fullName>
        <shortName evidence="9">TO</shortName>
        <shortName evidence="9">TRPO</shortName>
    </alternativeName>
    <alternativeName>
        <fullName evidence="9">Tryptophan pyrrolase</fullName>
    </alternativeName>
    <alternativeName>
        <fullName evidence="9">Tryptophanase</fullName>
    </alternativeName>
</protein>
<feature type="binding site" evidence="9">
    <location>
        <position position="250"/>
    </location>
    <ligand>
        <name>substrate</name>
    </ligand>
</feature>
<dbReference type="InterPro" id="IPR037217">
    <property type="entry name" value="Trp/Indoleamine_2_3_dOase-like"/>
</dbReference>
<dbReference type="GO" id="GO:0019441">
    <property type="term" value="P:L-tryptophan catabolic process to kynurenine"/>
    <property type="evidence" value="ECO:0007669"/>
    <property type="project" value="UniProtKB-UniRule"/>
</dbReference>
<comment type="pathway">
    <text evidence="9">Amino-acid degradation; L-tryptophan degradation via kynurenine pathway; L-kynurenine from L-tryptophan: step 1/2.</text>
</comment>
<evidence type="ECO:0000256" key="6">
    <source>
        <dbReference type="ARBA" id="ARBA00023004"/>
    </source>
</evidence>
<comment type="caution">
    <text evidence="10">The sequence shown here is derived from an EMBL/GenBank/DDBJ whole genome shotgun (WGS) entry which is preliminary data.</text>
</comment>
<evidence type="ECO:0000256" key="5">
    <source>
        <dbReference type="ARBA" id="ARBA00023002"/>
    </source>
</evidence>
<dbReference type="RefSeq" id="WP_111323212.1">
    <property type="nucleotide sequence ID" value="NZ_BIFX01000001.1"/>
</dbReference>
<proteinExistence type="inferred from homology"/>
<organism evidence="10 11">
    <name type="scientific">Thermosporothrix hazakensis</name>
    <dbReference type="NCBI Taxonomy" id="644383"/>
    <lineage>
        <taxon>Bacteria</taxon>
        <taxon>Bacillati</taxon>
        <taxon>Chloroflexota</taxon>
        <taxon>Ktedonobacteria</taxon>
        <taxon>Ktedonobacterales</taxon>
        <taxon>Thermosporotrichaceae</taxon>
        <taxon>Thermosporothrix</taxon>
    </lineage>
</organism>
<dbReference type="Proteomes" id="UP000248806">
    <property type="component" value="Unassembled WGS sequence"/>
</dbReference>
<evidence type="ECO:0000256" key="7">
    <source>
        <dbReference type="ARBA" id="ARBA00023079"/>
    </source>
</evidence>
<comment type="catalytic activity">
    <reaction evidence="8 9">
        <text>L-tryptophan + O2 = N-formyl-L-kynurenine</text>
        <dbReference type="Rhea" id="RHEA:24536"/>
        <dbReference type="ChEBI" id="CHEBI:15379"/>
        <dbReference type="ChEBI" id="CHEBI:57912"/>
        <dbReference type="ChEBI" id="CHEBI:58629"/>
        <dbReference type="EC" id="1.13.11.11"/>
    </reaction>
</comment>
<name>A0A326U6Y5_THEHA</name>
<comment type="caution">
    <text evidence="9">Lacks conserved residue(s) required for the propagation of feature annotation.</text>
</comment>
<dbReference type="EMBL" id="QKUF01000009">
    <property type="protein sequence ID" value="PZW29218.1"/>
    <property type="molecule type" value="Genomic_DNA"/>
</dbReference>
<accession>A0A326U6Y5</accession>
<dbReference type="Pfam" id="PF03301">
    <property type="entry name" value="Trp_dioxygenase"/>
    <property type="match status" value="2"/>
</dbReference>
<dbReference type="UniPathway" id="UPA00333">
    <property type="reaction ID" value="UER00453"/>
</dbReference>
<dbReference type="GO" id="GO:0046872">
    <property type="term" value="F:metal ion binding"/>
    <property type="evidence" value="ECO:0007669"/>
    <property type="project" value="UniProtKB-KW"/>
</dbReference>
<dbReference type="SUPFAM" id="SSF140959">
    <property type="entry name" value="Indolic compounds 2,3-dioxygenase-like"/>
    <property type="match status" value="1"/>
</dbReference>
<dbReference type="AlphaFoldDB" id="A0A326U6Y5"/>
<evidence type="ECO:0000313" key="10">
    <source>
        <dbReference type="EMBL" id="PZW29218.1"/>
    </source>
</evidence>
<evidence type="ECO:0000256" key="1">
    <source>
        <dbReference type="ARBA" id="ARBA00011881"/>
    </source>
</evidence>
<dbReference type="PANTHER" id="PTHR10138">
    <property type="entry name" value="TRYPTOPHAN 2,3-DIOXYGENASE"/>
    <property type="match status" value="1"/>
</dbReference>
<evidence type="ECO:0000256" key="3">
    <source>
        <dbReference type="ARBA" id="ARBA00022723"/>
    </source>
</evidence>
<dbReference type="InterPro" id="IPR004981">
    <property type="entry name" value="Trp_2_3_dOase"/>
</dbReference>
<evidence type="ECO:0000256" key="2">
    <source>
        <dbReference type="ARBA" id="ARBA00022617"/>
    </source>
</evidence>
<feature type="binding site" evidence="9">
    <location>
        <begin position="50"/>
        <end position="54"/>
    </location>
    <ligand>
        <name>substrate</name>
    </ligand>
</feature>
<keyword evidence="11" id="KW-1185">Reference proteome</keyword>
<comment type="similarity">
    <text evidence="9">Belongs to the tryptophan 2,3-dioxygenase family.</text>
</comment>
<keyword evidence="4 9" id="KW-0223">Dioxygenase</keyword>
<comment type="function">
    <text evidence="9">Heme-dependent dioxygenase that catalyzes the oxidative cleavage of the L-tryptophan (L-Trp) pyrrole ring and converts L-tryptophan to N-formyl-L-kynurenine. Catalyzes the oxidative cleavage of the indole moiety.</text>
</comment>
<comment type="cofactor">
    <cofactor evidence="9">
        <name>heme</name>
        <dbReference type="ChEBI" id="CHEBI:30413"/>
    </cofactor>
    <text evidence="9">Binds 1 heme group per subunit.</text>
</comment>
<keyword evidence="7 9" id="KW-0823">Tryptophan catabolism</keyword>
<keyword evidence="3 9" id="KW-0479">Metal-binding</keyword>
<dbReference type="OrthoDB" id="9776847at2"/>
<keyword evidence="2 9" id="KW-0349">Heme</keyword>